<keyword evidence="4" id="KW-0808">Transferase</keyword>
<feature type="compositionally biased region" description="Low complexity" evidence="9">
    <location>
        <begin position="432"/>
        <end position="441"/>
    </location>
</feature>
<feature type="transmembrane region" description="Helical" evidence="10">
    <location>
        <begin position="120"/>
        <end position="139"/>
    </location>
</feature>
<dbReference type="InterPro" id="IPR050482">
    <property type="entry name" value="Sensor_HK_TwoCompSys"/>
</dbReference>
<dbReference type="InterPro" id="IPR011712">
    <property type="entry name" value="Sig_transdc_His_kin_sub3_dim/P"/>
</dbReference>
<dbReference type="OrthoDB" id="227596at2"/>
<reference evidence="12 13" key="1">
    <citation type="journal article" date="2009" name="Stand. Genomic Sci.">
        <title>Complete genome sequence of Sanguibacter keddieii type strain (ST-74).</title>
        <authorList>
            <person name="Ivanova N."/>
            <person name="Sikorski J."/>
            <person name="Sims D."/>
            <person name="Brettin T."/>
            <person name="Detter J.C."/>
            <person name="Han C."/>
            <person name="Lapidus A."/>
            <person name="Copeland A."/>
            <person name="Glavina Del Rio T."/>
            <person name="Nolan M."/>
            <person name="Chen F."/>
            <person name="Lucas S."/>
            <person name="Tice H."/>
            <person name="Cheng J.F."/>
            <person name="Bruce D."/>
            <person name="Goodwin L."/>
            <person name="Pitluck S."/>
            <person name="Pati A."/>
            <person name="Mavromatis K."/>
            <person name="Chen A."/>
            <person name="Palaniappan K."/>
            <person name="D'haeseleer P."/>
            <person name="Chain P."/>
            <person name="Bristow J."/>
            <person name="Eisen J.A."/>
            <person name="Markowitz V."/>
            <person name="Hugenholtz P."/>
            <person name="Goker M."/>
            <person name="Pukall R."/>
            <person name="Klenk H.P."/>
            <person name="Kyrpides N.C."/>
        </authorList>
    </citation>
    <scope>NUCLEOTIDE SEQUENCE [LARGE SCALE GENOMIC DNA]</scope>
    <source>
        <strain evidence="13">ATCC 51767 / DSM 10542 / NCFB 3025 / ST-74</strain>
    </source>
</reference>
<dbReference type="EC" id="2.7.13.3" evidence="2"/>
<keyword evidence="10" id="KW-1133">Transmembrane helix</keyword>
<gene>
    <name evidence="12" type="ordered locus">Sked_36940</name>
</gene>
<dbReference type="Pfam" id="PF02518">
    <property type="entry name" value="HATPase_c"/>
    <property type="match status" value="1"/>
</dbReference>
<evidence type="ECO:0000256" key="7">
    <source>
        <dbReference type="ARBA" id="ARBA00022840"/>
    </source>
</evidence>
<feature type="transmembrane region" description="Helical" evidence="10">
    <location>
        <begin position="12"/>
        <end position="32"/>
    </location>
</feature>
<evidence type="ECO:0000256" key="6">
    <source>
        <dbReference type="ARBA" id="ARBA00022777"/>
    </source>
</evidence>
<keyword evidence="10" id="KW-0472">Membrane</keyword>
<feature type="domain" description="Histidine kinase/HSP90-like ATPase" evidence="11">
    <location>
        <begin position="317"/>
        <end position="412"/>
    </location>
</feature>
<organism evidence="12 13">
    <name type="scientific">Sanguibacter keddieii (strain ATCC 51767 / DSM 10542 / NCFB 3025 / ST-74)</name>
    <dbReference type="NCBI Taxonomy" id="446469"/>
    <lineage>
        <taxon>Bacteria</taxon>
        <taxon>Bacillati</taxon>
        <taxon>Actinomycetota</taxon>
        <taxon>Actinomycetes</taxon>
        <taxon>Micrococcales</taxon>
        <taxon>Sanguibacteraceae</taxon>
        <taxon>Sanguibacter</taxon>
    </lineage>
</organism>
<dbReference type="GO" id="GO:0046983">
    <property type="term" value="F:protein dimerization activity"/>
    <property type="evidence" value="ECO:0007669"/>
    <property type="project" value="InterPro"/>
</dbReference>
<keyword evidence="6 12" id="KW-0418">Kinase</keyword>
<dbReference type="SMART" id="SM00387">
    <property type="entry name" value="HATPase_c"/>
    <property type="match status" value="1"/>
</dbReference>
<evidence type="ECO:0000256" key="1">
    <source>
        <dbReference type="ARBA" id="ARBA00000085"/>
    </source>
</evidence>
<sequence length="441" mass="45775">MPRLADVERRSRPSVATWCVTFAALAAMYTTAGVRTGTWQTPSTALVALLVLSCTALAFRTLRPLLVLAVVVGVEVCMLVFLAVPELVAARTEGMGAFQPVPLGTMLAAWTVAARTPRRVGWGSAAVAGGVLMVTGLLAHGRPTALTDLVVFYLVMNAAAFGVLTASRRDTAERLVRQRERETGEAVMGERLRIARELHDVLAHNLTLVNAQAGVAEYLLASRPEAAAEALRGITQHTSRAIDELRATIGLLRYDGVDGSQAGEGAGPAPGEGDDPGATMRPVPGVAALDELVASHRSAGHGVEVRSSGAPGQLDQHADLAAYRIVQEALTNAAKHAPGMPVEVHLAWSEAGVRVRVVNTAVPGDPRRPSAPGTGHGLIGMRERALAAGGGLRVGEIADDRFEVVATLPAGRQTPSGPGAPPDAPPGPTDTPVPADEGPLP</sequence>
<evidence type="ECO:0000313" key="12">
    <source>
        <dbReference type="EMBL" id="ACZ23580.1"/>
    </source>
</evidence>
<dbReference type="Gene3D" id="1.20.5.1930">
    <property type="match status" value="1"/>
</dbReference>
<proteinExistence type="predicted"/>
<evidence type="ECO:0000256" key="10">
    <source>
        <dbReference type="SAM" id="Phobius"/>
    </source>
</evidence>
<dbReference type="SUPFAM" id="SSF55874">
    <property type="entry name" value="ATPase domain of HSP90 chaperone/DNA topoisomerase II/histidine kinase"/>
    <property type="match status" value="1"/>
</dbReference>
<feature type="transmembrane region" description="Helical" evidence="10">
    <location>
        <begin position="65"/>
        <end position="84"/>
    </location>
</feature>
<accession>D1BG63</accession>
<dbReference type="PANTHER" id="PTHR24421">
    <property type="entry name" value="NITRATE/NITRITE SENSOR PROTEIN NARX-RELATED"/>
    <property type="match status" value="1"/>
</dbReference>
<dbReference type="eggNOG" id="COG4585">
    <property type="taxonomic scope" value="Bacteria"/>
</dbReference>
<dbReference type="CDD" id="cd16917">
    <property type="entry name" value="HATPase_UhpB-NarQ-NarX-like"/>
    <property type="match status" value="1"/>
</dbReference>
<evidence type="ECO:0000256" key="8">
    <source>
        <dbReference type="ARBA" id="ARBA00023012"/>
    </source>
</evidence>
<feature type="compositionally biased region" description="Pro residues" evidence="9">
    <location>
        <begin position="418"/>
        <end position="431"/>
    </location>
</feature>
<dbReference type="HOGENOM" id="CLU_000445_20_1_11"/>
<feature type="transmembrane region" description="Helical" evidence="10">
    <location>
        <begin position="38"/>
        <end position="58"/>
    </location>
</feature>
<dbReference type="AlphaFoldDB" id="D1BG63"/>
<feature type="region of interest" description="Disordered" evidence="9">
    <location>
        <begin position="260"/>
        <end position="282"/>
    </location>
</feature>
<dbReference type="GO" id="GO:0000155">
    <property type="term" value="F:phosphorelay sensor kinase activity"/>
    <property type="evidence" value="ECO:0007669"/>
    <property type="project" value="InterPro"/>
</dbReference>
<keyword evidence="3" id="KW-0597">Phosphoprotein</keyword>
<keyword evidence="8" id="KW-0902">Two-component regulatory system</keyword>
<evidence type="ECO:0000259" key="11">
    <source>
        <dbReference type="SMART" id="SM00387"/>
    </source>
</evidence>
<name>D1BG63_SANKS</name>
<evidence type="ECO:0000256" key="3">
    <source>
        <dbReference type="ARBA" id="ARBA00022553"/>
    </source>
</evidence>
<dbReference type="STRING" id="446469.Sked_36940"/>
<dbReference type="Proteomes" id="UP000000322">
    <property type="component" value="Chromosome"/>
</dbReference>
<evidence type="ECO:0000256" key="5">
    <source>
        <dbReference type="ARBA" id="ARBA00022741"/>
    </source>
</evidence>
<dbReference type="PANTHER" id="PTHR24421:SF10">
    <property type="entry name" value="NITRATE_NITRITE SENSOR PROTEIN NARQ"/>
    <property type="match status" value="1"/>
</dbReference>
<dbReference type="GO" id="GO:0005524">
    <property type="term" value="F:ATP binding"/>
    <property type="evidence" value="ECO:0007669"/>
    <property type="project" value="UniProtKB-KW"/>
</dbReference>
<dbReference type="Pfam" id="PF07730">
    <property type="entry name" value="HisKA_3"/>
    <property type="match status" value="1"/>
</dbReference>
<feature type="transmembrane region" description="Helical" evidence="10">
    <location>
        <begin position="145"/>
        <end position="167"/>
    </location>
</feature>
<feature type="transmembrane region" description="Helical" evidence="10">
    <location>
        <begin position="96"/>
        <end position="113"/>
    </location>
</feature>
<protein>
    <recommendedName>
        <fullName evidence="2">histidine kinase</fullName>
        <ecNumber evidence="2">2.7.13.3</ecNumber>
    </recommendedName>
</protein>
<dbReference type="GO" id="GO:0016020">
    <property type="term" value="C:membrane"/>
    <property type="evidence" value="ECO:0007669"/>
    <property type="project" value="InterPro"/>
</dbReference>
<comment type="catalytic activity">
    <reaction evidence="1">
        <text>ATP + protein L-histidine = ADP + protein N-phospho-L-histidine.</text>
        <dbReference type="EC" id="2.7.13.3"/>
    </reaction>
</comment>
<feature type="region of interest" description="Disordered" evidence="9">
    <location>
        <begin position="406"/>
        <end position="441"/>
    </location>
</feature>
<dbReference type="EMBL" id="CP001819">
    <property type="protein sequence ID" value="ACZ23580.1"/>
    <property type="molecule type" value="Genomic_DNA"/>
</dbReference>
<keyword evidence="5" id="KW-0547">Nucleotide-binding</keyword>
<dbReference type="Gene3D" id="3.30.565.10">
    <property type="entry name" value="Histidine kinase-like ATPase, C-terminal domain"/>
    <property type="match status" value="1"/>
</dbReference>
<evidence type="ECO:0000256" key="9">
    <source>
        <dbReference type="SAM" id="MobiDB-lite"/>
    </source>
</evidence>
<keyword evidence="10" id="KW-0812">Transmembrane</keyword>
<evidence type="ECO:0000313" key="13">
    <source>
        <dbReference type="Proteomes" id="UP000000322"/>
    </source>
</evidence>
<evidence type="ECO:0000256" key="2">
    <source>
        <dbReference type="ARBA" id="ARBA00012438"/>
    </source>
</evidence>
<keyword evidence="13" id="KW-1185">Reference proteome</keyword>
<evidence type="ECO:0000256" key="4">
    <source>
        <dbReference type="ARBA" id="ARBA00022679"/>
    </source>
</evidence>
<dbReference type="InterPro" id="IPR003594">
    <property type="entry name" value="HATPase_dom"/>
</dbReference>
<dbReference type="InterPro" id="IPR036890">
    <property type="entry name" value="HATPase_C_sf"/>
</dbReference>
<dbReference type="KEGG" id="ske:Sked_36940"/>
<dbReference type="RefSeq" id="WP_012868648.1">
    <property type="nucleotide sequence ID" value="NC_013521.1"/>
</dbReference>
<keyword evidence="7" id="KW-0067">ATP-binding</keyword>